<proteinExistence type="predicted"/>
<dbReference type="EMBL" id="CAJNNW010026833">
    <property type="protein sequence ID" value="CAE8688006.1"/>
    <property type="molecule type" value="Genomic_DNA"/>
</dbReference>
<feature type="non-terminal residue" evidence="2">
    <location>
        <position position="1"/>
    </location>
</feature>
<feature type="region of interest" description="Disordered" evidence="1">
    <location>
        <begin position="462"/>
        <end position="485"/>
    </location>
</feature>
<sequence>ASPCGGGCFSIEHLQVDLTRALALGLRFRSAKRDVGGNDAFEACERLRDRAVALLTEWRMATRKDAVPAAIQDSLGPAGCREWAATEAALFLLSISAPRICRNGTPAEVELLLRELERLPATLRLHTPTQWEAVQLRAIVAVLVRKGAGAFARTVSGSGRVGAELQAAAVRAAVTSLASQDFLAPLSVVKAEDTSGPRALQLGAAALSAAARDGAWLDPPGVLGCLRAQLDSRVGIGQVGVWPLDCDGTFVRAYCSILAELPADGEAGALAGLEALCAPLAGNATAAASSDQLRALTLLLTATRVAPPSWRGEPCAVALLAEVRNCLVKDGAPEALASDALAVVTAHSEVPSVRDASIGGGALQSGAKTLGPQSGGSSLRGLRRGRAVSACTWPFARGAPKLRCACAGHRWLWLRNTVRGAQARSVECVLRLAGGCTRGDASAGGGGASLGAAGPCRAAGGREPGGCSQRSGPRDGSSHGGARPADARVHSLHLGWIPSCPRRLDADLVLRATCAEGHPDCVLRFVWSCAAGIADFAAALRNILSSVPSVSCPVKQGFQQLCEAVAAGSLGAAELARGFADLAETAASARCA</sequence>
<evidence type="ECO:0000313" key="3">
    <source>
        <dbReference type="Proteomes" id="UP000626109"/>
    </source>
</evidence>
<reference evidence="2" key="1">
    <citation type="submission" date="2021-02" db="EMBL/GenBank/DDBJ databases">
        <authorList>
            <person name="Dougan E. K."/>
            <person name="Rhodes N."/>
            <person name="Thang M."/>
            <person name="Chan C."/>
        </authorList>
    </citation>
    <scope>NUCLEOTIDE SEQUENCE</scope>
</reference>
<evidence type="ECO:0000313" key="2">
    <source>
        <dbReference type="EMBL" id="CAE8688006.1"/>
    </source>
</evidence>
<dbReference type="AlphaFoldDB" id="A0A813JX02"/>
<name>A0A813JX02_POLGL</name>
<accession>A0A813JX02</accession>
<comment type="caution">
    <text evidence="2">The sequence shown here is derived from an EMBL/GenBank/DDBJ whole genome shotgun (WGS) entry which is preliminary data.</text>
</comment>
<protein>
    <submittedName>
        <fullName evidence="2">Uncharacterized protein</fullName>
    </submittedName>
</protein>
<evidence type="ECO:0000256" key="1">
    <source>
        <dbReference type="SAM" id="MobiDB-lite"/>
    </source>
</evidence>
<organism evidence="2 3">
    <name type="scientific">Polarella glacialis</name>
    <name type="common">Dinoflagellate</name>
    <dbReference type="NCBI Taxonomy" id="89957"/>
    <lineage>
        <taxon>Eukaryota</taxon>
        <taxon>Sar</taxon>
        <taxon>Alveolata</taxon>
        <taxon>Dinophyceae</taxon>
        <taxon>Suessiales</taxon>
        <taxon>Suessiaceae</taxon>
        <taxon>Polarella</taxon>
    </lineage>
</organism>
<dbReference type="Proteomes" id="UP000626109">
    <property type="component" value="Unassembled WGS sequence"/>
</dbReference>
<gene>
    <name evidence="2" type="ORF">PGLA2088_LOCUS25715</name>
</gene>